<accession>A0A518DJ30</accession>
<feature type="region of interest" description="Disordered" evidence="1">
    <location>
        <begin position="353"/>
        <end position="432"/>
    </location>
</feature>
<feature type="region of interest" description="Disordered" evidence="1">
    <location>
        <begin position="124"/>
        <end position="162"/>
    </location>
</feature>
<gene>
    <name evidence="4" type="ORF">Pla175_49140</name>
</gene>
<dbReference type="EMBL" id="CP036291">
    <property type="protein sequence ID" value="QDU91485.1"/>
    <property type="molecule type" value="Genomic_DNA"/>
</dbReference>
<feature type="region of interest" description="Disordered" evidence="1">
    <location>
        <begin position="276"/>
        <end position="296"/>
    </location>
</feature>
<dbReference type="KEGG" id="pnd:Pla175_49140"/>
<dbReference type="Gene3D" id="3.40.630.10">
    <property type="entry name" value="Zn peptidases"/>
    <property type="match status" value="1"/>
</dbReference>
<dbReference type="GO" id="GO:0008270">
    <property type="term" value="F:zinc ion binding"/>
    <property type="evidence" value="ECO:0007669"/>
    <property type="project" value="InterPro"/>
</dbReference>
<evidence type="ECO:0000313" key="4">
    <source>
        <dbReference type="EMBL" id="QDU91485.1"/>
    </source>
</evidence>
<dbReference type="GO" id="GO:0004181">
    <property type="term" value="F:metallocarboxypeptidase activity"/>
    <property type="evidence" value="ECO:0007669"/>
    <property type="project" value="InterPro"/>
</dbReference>
<dbReference type="GO" id="GO:0006508">
    <property type="term" value="P:proteolysis"/>
    <property type="evidence" value="ECO:0007669"/>
    <property type="project" value="InterPro"/>
</dbReference>
<evidence type="ECO:0000313" key="5">
    <source>
        <dbReference type="Proteomes" id="UP000317429"/>
    </source>
</evidence>
<dbReference type="Proteomes" id="UP000317429">
    <property type="component" value="Chromosome"/>
</dbReference>
<proteinExistence type="predicted"/>
<dbReference type="CDD" id="cd06905">
    <property type="entry name" value="M14-like"/>
    <property type="match status" value="1"/>
</dbReference>
<dbReference type="AlphaFoldDB" id="A0A518DJ30"/>
<keyword evidence="2" id="KW-0732">Signal</keyword>
<feature type="compositionally biased region" description="Basic and acidic residues" evidence="1">
    <location>
        <begin position="285"/>
        <end position="296"/>
    </location>
</feature>
<keyword evidence="5" id="KW-1185">Reference proteome</keyword>
<evidence type="ECO:0000256" key="2">
    <source>
        <dbReference type="SAM" id="SignalP"/>
    </source>
</evidence>
<dbReference type="RefSeq" id="WP_197527122.1">
    <property type="nucleotide sequence ID" value="NZ_CP036291.1"/>
</dbReference>
<keyword evidence="4" id="KW-0645">Protease</keyword>
<dbReference type="Pfam" id="PF00246">
    <property type="entry name" value="Peptidase_M14"/>
    <property type="match status" value="1"/>
</dbReference>
<feature type="signal peptide" evidence="2">
    <location>
        <begin position="1"/>
        <end position="22"/>
    </location>
</feature>
<protein>
    <submittedName>
        <fullName evidence="4">Zinc carboxypeptidase</fullName>
    </submittedName>
</protein>
<feature type="compositionally biased region" description="Basic and acidic residues" evidence="1">
    <location>
        <begin position="377"/>
        <end position="416"/>
    </location>
</feature>
<feature type="compositionally biased region" description="Basic and acidic residues" evidence="1">
    <location>
        <begin position="423"/>
        <end position="432"/>
    </location>
</feature>
<name>A0A518DJ30_9BACT</name>
<feature type="compositionally biased region" description="Basic and acidic residues" evidence="1">
    <location>
        <begin position="353"/>
        <end position="368"/>
    </location>
</feature>
<keyword evidence="4" id="KW-0378">Hydrolase</keyword>
<dbReference type="InterPro" id="IPR000834">
    <property type="entry name" value="Peptidase_M14"/>
</dbReference>
<evidence type="ECO:0000256" key="1">
    <source>
        <dbReference type="SAM" id="MobiDB-lite"/>
    </source>
</evidence>
<keyword evidence="4" id="KW-0121">Carboxypeptidase</keyword>
<organism evidence="4 5">
    <name type="scientific">Pirellulimonas nuda</name>
    <dbReference type="NCBI Taxonomy" id="2528009"/>
    <lineage>
        <taxon>Bacteria</taxon>
        <taxon>Pseudomonadati</taxon>
        <taxon>Planctomycetota</taxon>
        <taxon>Planctomycetia</taxon>
        <taxon>Pirellulales</taxon>
        <taxon>Lacipirellulaceae</taxon>
        <taxon>Pirellulimonas</taxon>
    </lineage>
</organism>
<feature type="compositionally biased region" description="Acidic residues" evidence="1">
    <location>
        <begin position="150"/>
        <end position="159"/>
    </location>
</feature>
<sequence length="615" mass="66222" precursor="true">MPSLPALLMVGASLLALPLAAAALPPLEYVANCADPEAACRALAGERVKVAEIGRTAQGQPVLALTVGGPQADSRPGVLVVAPQGDLLYQSELALRLVKRLDGVVAQDDSVTFYVIPYPSPDATQSRLGKLDAQRSTNTRPTDDDRDGAVDEDPSEDLNADGAITQMRVADPAGEYLPLPAEPRLMVKADPARGERGAYRLLSEGIDNDHDELWNEDPAGGVDLNRNFTFEYPYFTAGAGPNQVSEPESRAVADFAFDHPNIFLVVTLGPQDNLTSPWKAGSGNERIKRTPPKPDADAYEALSKKFLEGFDKKHAPSSAKLDGSFTGWAYYHYGRWTLATPGWWIDCLKASKDDQASKGPEGEDKSNGDSDADPNPDPDKEDDKGADKGPDAEEKPDAKEKTGAEEKTGENTDKKPQSSATGSKKEPEDKRLEPERFELKWLDEHDAEAFAAWTKVDHPDFPGKAVEVGGVKPYAVAPEFDSLDALADAHAKFLGEVLAMRPRLKLVDTRVEELGAGVCRITTKVLNDGLLPTVSQMGETSGKLQRLQVELTGPEGTQVLAGPLRQRVARLGAGASAEHTWLVRISDGDAARFHLKCGEPSVGFVEQDCDAATEK</sequence>
<dbReference type="SUPFAM" id="SSF53187">
    <property type="entry name" value="Zn-dependent exopeptidases"/>
    <property type="match status" value="1"/>
</dbReference>
<feature type="chain" id="PRO_5022021983" evidence="2">
    <location>
        <begin position="23"/>
        <end position="615"/>
    </location>
</feature>
<reference evidence="4 5" key="1">
    <citation type="submission" date="2019-02" db="EMBL/GenBank/DDBJ databases">
        <title>Deep-cultivation of Planctomycetes and their phenomic and genomic characterization uncovers novel biology.</title>
        <authorList>
            <person name="Wiegand S."/>
            <person name="Jogler M."/>
            <person name="Boedeker C."/>
            <person name="Pinto D."/>
            <person name="Vollmers J."/>
            <person name="Rivas-Marin E."/>
            <person name="Kohn T."/>
            <person name="Peeters S.H."/>
            <person name="Heuer A."/>
            <person name="Rast P."/>
            <person name="Oberbeckmann S."/>
            <person name="Bunk B."/>
            <person name="Jeske O."/>
            <person name="Meyerdierks A."/>
            <person name="Storesund J.E."/>
            <person name="Kallscheuer N."/>
            <person name="Luecker S."/>
            <person name="Lage O.M."/>
            <person name="Pohl T."/>
            <person name="Merkel B.J."/>
            <person name="Hornburger P."/>
            <person name="Mueller R.-W."/>
            <person name="Bruemmer F."/>
            <person name="Labrenz M."/>
            <person name="Spormann A.M."/>
            <person name="Op den Camp H."/>
            <person name="Overmann J."/>
            <person name="Amann R."/>
            <person name="Jetten M.S.M."/>
            <person name="Mascher T."/>
            <person name="Medema M.H."/>
            <person name="Devos D.P."/>
            <person name="Kaster A.-K."/>
            <person name="Ovreas L."/>
            <person name="Rohde M."/>
            <person name="Galperin M.Y."/>
            <person name="Jogler C."/>
        </authorList>
    </citation>
    <scope>NUCLEOTIDE SEQUENCE [LARGE SCALE GENOMIC DNA]</scope>
    <source>
        <strain evidence="4 5">Pla175</strain>
    </source>
</reference>
<feature type="domain" description="Peptidase M14" evidence="3">
    <location>
        <begin position="212"/>
        <end position="334"/>
    </location>
</feature>
<evidence type="ECO:0000259" key="3">
    <source>
        <dbReference type="Pfam" id="PF00246"/>
    </source>
</evidence>